<dbReference type="PANTHER" id="PTHR46910:SF37">
    <property type="entry name" value="ZN(II)2CYS6 TRANSCRIPTION FACTOR (EUROFUNG)"/>
    <property type="match status" value="1"/>
</dbReference>
<dbReference type="GO" id="GO:0005634">
    <property type="term" value="C:nucleus"/>
    <property type="evidence" value="ECO:0007669"/>
    <property type="project" value="UniProtKB-SubCell"/>
</dbReference>
<dbReference type="GO" id="GO:0008270">
    <property type="term" value="F:zinc ion binding"/>
    <property type="evidence" value="ECO:0007669"/>
    <property type="project" value="InterPro"/>
</dbReference>
<feature type="compositionally biased region" description="Low complexity" evidence="6">
    <location>
        <begin position="885"/>
        <end position="895"/>
    </location>
</feature>
<evidence type="ECO:0000256" key="6">
    <source>
        <dbReference type="SAM" id="MobiDB-lite"/>
    </source>
</evidence>
<keyword evidence="3" id="KW-0238">DNA-binding</keyword>
<comment type="subcellular location">
    <subcellularLocation>
        <location evidence="1">Nucleus</location>
    </subcellularLocation>
</comment>
<feature type="region of interest" description="Disordered" evidence="6">
    <location>
        <begin position="830"/>
        <end position="904"/>
    </location>
</feature>
<evidence type="ECO:0000256" key="4">
    <source>
        <dbReference type="ARBA" id="ARBA00023163"/>
    </source>
</evidence>
<organism evidence="8 9">
    <name type="scientific">Fusarium heterosporum</name>
    <dbReference type="NCBI Taxonomy" id="42747"/>
    <lineage>
        <taxon>Eukaryota</taxon>
        <taxon>Fungi</taxon>
        <taxon>Dikarya</taxon>
        <taxon>Ascomycota</taxon>
        <taxon>Pezizomycotina</taxon>
        <taxon>Sordariomycetes</taxon>
        <taxon>Hypocreomycetidae</taxon>
        <taxon>Hypocreales</taxon>
        <taxon>Nectriaceae</taxon>
        <taxon>Fusarium</taxon>
        <taxon>Fusarium heterosporum species complex</taxon>
    </lineage>
</organism>
<dbReference type="InterPro" id="IPR007219">
    <property type="entry name" value="XnlR_reg_dom"/>
</dbReference>
<sequence length="941" mass="103077">MKKPSGLITPNSVTTASVLENLSDSQPSQSYLEGLCLLNGLSLFSEEGQRWIEGRARSRISSAVLDKLRLPYHHSPLSTPPSMRNQNALQLPFPQDVERTAKTFCSSMQFLVFPLLSIKHFIGRTLPLANSRVDSNQHGIHSARACVYGVMVISDTFGHNTGRGMPDVGNECARYAIELENSIPMILQEVTKCGLEALTMLMVYKYFIGDLQSASFLVSMATRLIFRLRAHVPPETDGLYDKNNLDHHMRDLFWICYSIDKDLPHRTGQPPSINDHHCDLTLPANYAEMQSSNILTGDGASAHNAYTVPLYPWDLRLSIIKSKIFEDLYSLSGLRQPEAEILRRIRCLDDELEIWRIALPIDHRPTLSFLEQTPVDANTNTQAIMLRLCYHHCITLIHKARCMIFGTSLIIPNMVDDGHAANLQLLVDASKSILTYLEKALPVLAHECFWIAIFYPMTAIVTIFSVALLHNKKTPILRDLERLEDFAQVIRQIPIRRLTVAEITHLDFIEELVVDMSSLIGGAADIPVNSASPIFTFTPVTLPAQDRRVDLDLKVTAPATGDNLPIILLSHGHGPSNYLSSLKGYGPLVDWWASHGFVVIQPTHLSSRQLGYQLGSESVRELFMDSRVQDMVRILDNIDTIEETVPLLKGRLDKSKIAVAGHSLGSLTASVLMGAVNTDPRDGAKQQSSDSRIKAGVVFGALGSGGESLSENGRNMLSFFDVKFDGMSTPALVIWGDEDVSPHLSSREADWHQDPYTLAPGPKSSFKLKGGKHGFGGISGWDALECQDESAERLAASQRVSWAYLRSQLYPGDDSWEKARKAIEEHSNIGSIEEKYSGSGSESGDKGDASKNDEGSGGGSNGGDGDDNETGGNSGDGDGKDDSDSGSTSGISGDGVSPSAFAGSGNMVNAAEKLQVISYLLAYAMSSRRTYETNILIEPVS</sequence>
<evidence type="ECO:0000256" key="5">
    <source>
        <dbReference type="ARBA" id="ARBA00023242"/>
    </source>
</evidence>
<dbReference type="Gene3D" id="3.40.50.1820">
    <property type="entry name" value="alpha/beta hydrolase"/>
    <property type="match status" value="1"/>
</dbReference>
<keyword evidence="5" id="KW-0539">Nucleus</keyword>
<evidence type="ECO:0000256" key="2">
    <source>
        <dbReference type="ARBA" id="ARBA00023015"/>
    </source>
</evidence>
<dbReference type="AlphaFoldDB" id="A0A8H5TJY4"/>
<dbReference type="GO" id="GO:0003677">
    <property type="term" value="F:DNA binding"/>
    <property type="evidence" value="ECO:0007669"/>
    <property type="project" value="UniProtKB-KW"/>
</dbReference>
<accession>A0A8H5TJY4</accession>
<reference evidence="8 9" key="1">
    <citation type="submission" date="2020-05" db="EMBL/GenBank/DDBJ databases">
        <title>Identification and distribution of gene clusters putatively required for synthesis of sphingolipid metabolism inhibitors in phylogenetically diverse species of the filamentous fungus Fusarium.</title>
        <authorList>
            <person name="Kim H.-S."/>
            <person name="Busman M."/>
            <person name="Brown D.W."/>
            <person name="Divon H."/>
            <person name="Uhlig S."/>
            <person name="Proctor R.H."/>
        </authorList>
    </citation>
    <scope>NUCLEOTIDE SEQUENCE [LARGE SCALE GENOMIC DNA]</scope>
    <source>
        <strain evidence="8 9">NRRL 20693</strain>
    </source>
</reference>
<evidence type="ECO:0000259" key="7">
    <source>
        <dbReference type="SMART" id="SM00906"/>
    </source>
</evidence>
<dbReference type="Proteomes" id="UP000567885">
    <property type="component" value="Unassembled WGS sequence"/>
</dbReference>
<dbReference type="CDD" id="cd12148">
    <property type="entry name" value="fungal_TF_MHR"/>
    <property type="match status" value="1"/>
</dbReference>
<dbReference type="GO" id="GO:0003700">
    <property type="term" value="F:DNA-binding transcription factor activity"/>
    <property type="evidence" value="ECO:0007669"/>
    <property type="project" value="InterPro"/>
</dbReference>
<evidence type="ECO:0000313" key="9">
    <source>
        <dbReference type="Proteomes" id="UP000567885"/>
    </source>
</evidence>
<dbReference type="InterPro" id="IPR050987">
    <property type="entry name" value="AtrR-like"/>
</dbReference>
<keyword evidence="9" id="KW-1185">Reference proteome</keyword>
<keyword evidence="2" id="KW-0805">Transcription regulation</keyword>
<name>A0A8H5TJY4_FUSHE</name>
<proteinExistence type="predicted"/>
<protein>
    <submittedName>
        <fullName evidence="8">Transcriptional activator Mut3p</fullName>
    </submittedName>
</protein>
<comment type="caution">
    <text evidence="8">The sequence shown here is derived from an EMBL/GenBank/DDBJ whole genome shotgun (WGS) entry which is preliminary data.</text>
</comment>
<keyword evidence="4" id="KW-0804">Transcription</keyword>
<dbReference type="SMART" id="SM00906">
    <property type="entry name" value="Fungal_trans"/>
    <property type="match status" value="1"/>
</dbReference>
<dbReference type="InterPro" id="IPR029058">
    <property type="entry name" value="AB_hydrolase_fold"/>
</dbReference>
<dbReference type="OrthoDB" id="4116913at2759"/>
<dbReference type="PANTHER" id="PTHR46910">
    <property type="entry name" value="TRANSCRIPTION FACTOR PDR1"/>
    <property type="match status" value="1"/>
</dbReference>
<gene>
    <name evidence="8" type="ORF">FHETE_4165</name>
</gene>
<evidence type="ECO:0000256" key="3">
    <source>
        <dbReference type="ARBA" id="ARBA00023125"/>
    </source>
</evidence>
<dbReference type="Pfam" id="PF04082">
    <property type="entry name" value="Fungal_trans"/>
    <property type="match status" value="1"/>
</dbReference>
<evidence type="ECO:0000256" key="1">
    <source>
        <dbReference type="ARBA" id="ARBA00004123"/>
    </source>
</evidence>
<dbReference type="GO" id="GO:0006351">
    <property type="term" value="P:DNA-templated transcription"/>
    <property type="evidence" value="ECO:0007669"/>
    <property type="project" value="InterPro"/>
</dbReference>
<feature type="compositionally biased region" description="Basic and acidic residues" evidence="6">
    <location>
        <begin position="843"/>
        <end position="854"/>
    </location>
</feature>
<dbReference type="EMBL" id="JAAGWQ010000069">
    <property type="protein sequence ID" value="KAF5671196.1"/>
    <property type="molecule type" value="Genomic_DNA"/>
</dbReference>
<dbReference type="SUPFAM" id="SSF53474">
    <property type="entry name" value="alpha/beta-Hydrolases"/>
    <property type="match status" value="1"/>
</dbReference>
<feature type="domain" description="Xylanolytic transcriptional activator regulatory" evidence="7">
    <location>
        <begin position="214"/>
        <end position="289"/>
    </location>
</feature>
<evidence type="ECO:0000313" key="8">
    <source>
        <dbReference type="EMBL" id="KAF5671196.1"/>
    </source>
</evidence>